<gene>
    <name evidence="2" type="ORF">BSK56_27005</name>
</gene>
<evidence type="ECO:0000259" key="1">
    <source>
        <dbReference type="Pfam" id="PF01261"/>
    </source>
</evidence>
<protein>
    <submittedName>
        <fullName evidence="2">Xylose isomerase</fullName>
    </submittedName>
</protein>
<dbReference type="EMBL" id="MPTB01000044">
    <property type="protein sequence ID" value="OMD41631.1"/>
    <property type="molecule type" value="Genomic_DNA"/>
</dbReference>
<dbReference type="Pfam" id="PF01261">
    <property type="entry name" value="AP_endonuc_2"/>
    <property type="match status" value="1"/>
</dbReference>
<feature type="domain" description="Xylose isomerase-like TIM barrel" evidence="1">
    <location>
        <begin position="27"/>
        <end position="269"/>
    </location>
</feature>
<proteinExistence type="predicted"/>
<dbReference type="PANTHER" id="PTHR12110:SF21">
    <property type="entry name" value="XYLOSE ISOMERASE-LIKE TIM BARREL DOMAIN-CONTAINING PROTEIN"/>
    <property type="match status" value="1"/>
</dbReference>
<accession>A0ABX3H0Y2</accession>
<dbReference type="RefSeq" id="WP_076113570.1">
    <property type="nucleotide sequence ID" value="NZ_MPTB01000044.1"/>
</dbReference>
<evidence type="ECO:0000313" key="3">
    <source>
        <dbReference type="Proteomes" id="UP000187412"/>
    </source>
</evidence>
<dbReference type="InterPro" id="IPR050312">
    <property type="entry name" value="IolE/XylAMocC-like"/>
</dbReference>
<comment type="caution">
    <text evidence="2">The sequence shown here is derived from an EMBL/GenBank/DDBJ whole genome shotgun (WGS) entry which is preliminary data.</text>
</comment>
<dbReference type="InterPro" id="IPR013022">
    <property type="entry name" value="Xyl_isomerase-like_TIM-brl"/>
</dbReference>
<keyword evidence="3" id="KW-1185">Reference proteome</keyword>
<dbReference type="InterPro" id="IPR036237">
    <property type="entry name" value="Xyl_isomerase-like_sf"/>
</dbReference>
<dbReference type="Proteomes" id="UP000187412">
    <property type="component" value="Unassembled WGS sequence"/>
</dbReference>
<dbReference type="GO" id="GO:0016853">
    <property type="term" value="F:isomerase activity"/>
    <property type="evidence" value="ECO:0007669"/>
    <property type="project" value="UniProtKB-KW"/>
</dbReference>
<dbReference type="PANTHER" id="PTHR12110">
    <property type="entry name" value="HYDROXYPYRUVATE ISOMERASE"/>
    <property type="match status" value="1"/>
</dbReference>
<evidence type="ECO:0000313" key="2">
    <source>
        <dbReference type="EMBL" id="OMD41631.1"/>
    </source>
</evidence>
<organism evidence="2 3">
    <name type="scientific">Paenibacillus borealis</name>
    <dbReference type="NCBI Taxonomy" id="160799"/>
    <lineage>
        <taxon>Bacteria</taxon>
        <taxon>Bacillati</taxon>
        <taxon>Bacillota</taxon>
        <taxon>Bacilli</taxon>
        <taxon>Bacillales</taxon>
        <taxon>Paenibacillaceae</taxon>
        <taxon>Paenibacillus</taxon>
    </lineage>
</organism>
<name>A0ABX3H0Y2_PAEBO</name>
<dbReference type="Gene3D" id="3.20.20.150">
    <property type="entry name" value="Divalent-metal-dependent TIM barrel enzymes"/>
    <property type="match status" value="1"/>
</dbReference>
<sequence>MHLSVFYNHIVRASEQTGLTLEEVLNRVHEFGISAVELDLEEALGCGKEVMKKRLEKAGISVASMYGFFDFGNDPDTKPGFEFIDTAEYLGAGKVLIIPGFVDETASAEERNTALQKMAGTLNIICDYAERKRILVTMEDFDDIRAPFSGSDELLWFLEQVPKLHITFDTGNFIYRGEDELEAYEKLKHRIVHVHCKDRSLDEQNGGMPKLAMSGARLFPSPAGYGFIPIEEILTRLKAGGYDDTLAIEHFDAVDHLGYMEQSAEWLRSSWAKKPV</sequence>
<keyword evidence="2" id="KW-0413">Isomerase</keyword>
<dbReference type="SUPFAM" id="SSF51658">
    <property type="entry name" value="Xylose isomerase-like"/>
    <property type="match status" value="1"/>
</dbReference>
<reference evidence="2 3" key="1">
    <citation type="submission" date="2016-10" db="EMBL/GenBank/DDBJ databases">
        <title>Paenibacillus species isolates.</title>
        <authorList>
            <person name="Beno S.M."/>
        </authorList>
    </citation>
    <scope>NUCLEOTIDE SEQUENCE [LARGE SCALE GENOMIC DNA]</scope>
    <source>
        <strain evidence="2 3">FSL H7-0744</strain>
    </source>
</reference>